<protein>
    <recommendedName>
        <fullName evidence="1">Large polyvalent protein-associated domain-containing protein</fullName>
    </recommendedName>
</protein>
<dbReference type="Pfam" id="PF18830">
    <property type="entry name" value="LPD16"/>
    <property type="match status" value="1"/>
</dbReference>
<gene>
    <name evidence="2" type="ORF">BMT55_08315</name>
</gene>
<evidence type="ECO:0000259" key="1">
    <source>
        <dbReference type="Pfam" id="PF18830"/>
    </source>
</evidence>
<proteinExistence type="predicted"/>
<feature type="domain" description="Large polyvalent protein-associated" evidence="1">
    <location>
        <begin position="4"/>
        <end position="82"/>
    </location>
</feature>
<reference evidence="2 3" key="1">
    <citation type="submission" date="2016-11" db="EMBL/GenBank/DDBJ databases">
        <title>Whole Genome Sequence of Listeria newyorkensis.</title>
        <authorList>
            <person name="Frink S."/>
            <person name="Morales C."/>
            <person name="Kiang D."/>
        </authorList>
    </citation>
    <scope>NUCLEOTIDE SEQUENCE [LARGE SCALE GENOMIC DNA]</scope>
    <source>
        <strain evidence="2 3">F1604011-044</strain>
    </source>
</reference>
<dbReference type="RefSeq" id="WP_103034897.1">
    <property type="nucleotide sequence ID" value="NZ_MPDH01000007.1"/>
</dbReference>
<dbReference type="EMBL" id="MPDH01000007">
    <property type="protein sequence ID" value="PNP92562.1"/>
    <property type="molecule type" value="Genomic_DNA"/>
</dbReference>
<evidence type="ECO:0000313" key="3">
    <source>
        <dbReference type="Proteomes" id="UP000236500"/>
    </source>
</evidence>
<organism evidence="2 3">
    <name type="scientific">Listeria newyorkensis</name>
    <dbReference type="NCBI Taxonomy" id="1497681"/>
    <lineage>
        <taxon>Bacteria</taxon>
        <taxon>Bacillati</taxon>
        <taxon>Bacillota</taxon>
        <taxon>Bacilli</taxon>
        <taxon>Bacillales</taxon>
        <taxon>Listeriaceae</taxon>
        <taxon>Listeria</taxon>
    </lineage>
</organism>
<dbReference type="InterPro" id="IPR040568">
    <property type="entry name" value="LPD16"/>
</dbReference>
<evidence type="ECO:0000313" key="2">
    <source>
        <dbReference type="EMBL" id="PNP92562.1"/>
    </source>
</evidence>
<name>A0ABX4XNH7_9LIST</name>
<sequence>MNINEQTELAVSVGDKYISIQTCEEGYEYSIYSTHFDLLDGGIIDSQEQPMREVLDNIMEELALLPINAEPVDYDVLSEKVEIASESNFASSIVASFRFKTALHFDAIVGMDVKGVEEEIRHVLEDVVRESGYLIPIQDVIVTGKRARGLGMTDEPIDVVVSHFDSRLDEMELDQLFNAPALKLDDLPIHVHPVEAQHLGTHFLCEETNLARVMREAFSYHKNHLKEETAIVVRPSIVQALKDAEIVPENKKLNQIPKREER</sequence>
<accession>A0ABX4XNH7</accession>
<comment type="caution">
    <text evidence="2">The sequence shown here is derived from an EMBL/GenBank/DDBJ whole genome shotgun (WGS) entry which is preliminary data.</text>
</comment>
<dbReference type="Proteomes" id="UP000236500">
    <property type="component" value="Unassembled WGS sequence"/>
</dbReference>
<keyword evidence="3" id="KW-1185">Reference proteome</keyword>